<name>A0ABV6Z4J7_UNCC1</name>
<comment type="caution">
    <text evidence="2">The sequence shown here is derived from an EMBL/GenBank/DDBJ whole genome shotgun (WGS) entry which is preliminary data.</text>
</comment>
<feature type="domain" description="AB hydrolase-1" evidence="1">
    <location>
        <begin position="71"/>
        <end position="286"/>
    </location>
</feature>
<dbReference type="SUPFAM" id="SSF53474">
    <property type="entry name" value="alpha/beta-Hydrolases"/>
    <property type="match status" value="1"/>
</dbReference>
<dbReference type="Proteomes" id="UP001594351">
    <property type="component" value="Unassembled WGS sequence"/>
</dbReference>
<dbReference type="EMBL" id="JBHPBY010000484">
    <property type="protein sequence ID" value="MFC1853371.1"/>
    <property type="molecule type" value="Genomic_DNA"/>
</dbReference>
<organism evidence="2 3">
    <name type="scientific">candidate division CSSED10-310 bacterium</name>
    <dbReference type="NCBI Taxonomy" id="2855610"/>
    <lineage>
        <taxon>Bacteria</taxon>
        <taxon>Bacteria division CSSED10-310</taxon>
    </lineage>
</organism>
<dbReference type="Gene3D" id="3.40.50.1820">
    <property type="entry name" value="alpha/beta hydrolase"/>
    <property type="match status" value="1"/>
</dbReference>
<accession>A0ABV6Z4J7</accession>
<keyword evidence="2" id="KW-0378">Hydrolase</keyword>
<dbReference type="GO" id="GO:0016787">
    <property type="term" value="F:hydrolase activity"/>
    <property type="evidence" value="ECO:0007669"/>
    <property type="project" value="UniProtKB-KW"/>
</dbReference>
<dbReference type="EC" id="3.4.-.-" evidence="2"/>
<evidence type="ECO:0000313" key="3">
    <source>
        <dbReference type="Proteomes" id="UP001594351"/>
    </source>
</evidence>
<reference evidence="2 3" key="1">
    <citation type="submission" date="2024-09" db="EMBL/GenBank/DDBJ databases">
        <title>Laminarin stimulates single cell rates of sulfate reduction while oxygen inhibits transcriptomic activity in coastal marine sediment.</title>
        <authorList>
            <person name="Lindsay M."/>
            <person name="Orcutt B."/>
            <person name="Emerson D."/>
            <person name="Stepanauskas R."/>
            <person name="D'Angelo T."/>
        </authorList>
    </citation>
    <scope>NUCLEOTIDE SEQUENCE [LARGE SCALE GENOMIC DNA]</scope>
    <source>
        <strain evidence="2">SAG AM-311-K15</strain>
    </source>
</reference>
<keyword evidence="3" id="KW-1185">Reference proteome</keyword>
<dbReference type="InterPro" id="IPR029058">
    <property type="entry name" value="AB_hydrolase_fold"/>
</dbReference>
<proteinExistence type="predicted"/>
<dbReference type="Pfam" id="PF12697">
    <property type="entry name" value="Abhydrolase_6"/>
    <property type="match status" value="1"/>
</dbReference>
<evidence type="ECO:0000259" key="1">
    <source>
        <dbReference type="Pfam" id="PF12697"/>
    </source>
</evidence>
<protein>
    <submittedName>
        <fullName evidence="2">Alpha/beta hydrolase family protein</fullName>
        <ecNumber evidence="2">3.4.-.-</ecNumber>
    </submittedName>
</protein>
<sequence>MDPFEFARVSSFLTRLAWYSTRPISDPEVREFEERTTAGTMVDIYQHRRKSLATWIAVHGVTVNGRKDSRLMNFARSLAHFGVTCLVPSLPGLTSCRWETGDLDELGQVVTIALEKYQQSVGLIGFSYGGSYSLLVASRKELSAHVHCVVTFGAYHNLKDVFESHIKSLDSEPQSDDEWDETIYQRLVFLYAHDDPTLIPPAVKSEMLTLLKRYCDVANMAEKLQFYQRHLHHLKLAPLTKHLLSLEVLPQLSPAGNIRTLTCPVALIHDRYDRAIAPIHAERLFAELQTTPLAKRHKLVVTSLLSHVSPAHVLKIGELIRILHALAPILHAPDR</sequence>
<evidence type="ECO:0000313" key="2">
    <source>
        <dbReference type="EMBL" id="MFC1853371.1"/>
    </source>
</evidence>
<dbReference type="InterPro" id="IPR000073">
    <property type="entry name" value="AB_hydrolase_1"/>
</dbReference>
<gene>
    <name evidence="2" type="ORF">ACFL27_24505</name>
</gene>